<dbReference type="InterPro" id="IPR006680">
    <property type="entry name" value="Amidohydro-rel"/>
</dbReference>
<dbReference type="InterPro" id="IPR032466">
    <property type="entry name" value="Metal_Hydrolase"/>
</dbReference>
<dbReference type="Gene3D" id="3.20.20.140">
    <property type="entry name" value="Metal-dependent hydrolases"/>
    <property type="match status" value="1"/>
</dbReference>
<proteinExistence type="predicted"/>
<dbReference type="GO" id="GO:0016787">
    <property type="term" value="F:hydrolase activity"/>
    <property type="evidence" value="ECO:0007669"/>
    <property type="project" value="InterPro"/>
</dbReference>
<accession>A0A512B6D6</accession>
<dbReference type="SUPFAM" id="SSF51556">
    <property type="entry name" value="Metallo-dependent hydrolases"/>
    <property type="match status" value="1"/>
</dbReference>
<protein>
    <recommendedName>
        <fullName evidence="1">Amidohydrolase-related domain-containing protein</fullName>
    </recommendedName>
</protein>
<keyword evidence="3" id="KW-1185">Reference proteome</keyword>
<feature type="domain" description="Amidohydrolase-related" evidence="1">
    <location>
        <begin position="130"/>
        <end position="377"/>
    </location>
</feature>
<evidence type="ECO:0000313" key="3">
    <source>
        <dbReference type="Proteomes" id="UP000321513"/>
    </source>
</evidence>
<evidence type="ECO:0000313" key="2">
    <source>
        <dbReference type="EMBL" id="GEO07531.1"/>
    </source>
</evidence>
<sequence length="383" mass="44508">MIDSYNKMKLYNLVPYLSLLVVSVFLLQCSPANKAALNTGAGEKDFYSVDDFLNVIKYDTHVHLNVDDPTFVAQARADNFRLLAVNVNPSYYPPIEEQRRIAMKLVKANPTQLAYATTFSLDNWESEEWQQKALNYLKESFDKGAIAVKVWKNVGMELKDKNGKFVMIDNEKFDPIIDYLAKRKITLIGHLGEPKNAWLPLDQMTIKSNQNYFSKHPEYHMYLHPEYPTYEDQISARDHMLEKHQDLRFVGAHLGSLEWSIEELAKRLDKFPNMAVDMAARLSALQYQAVANWKGVRNFFIKYQDRLIYATDLEVSAPVKTAELQKRVHESWLRDWKFFVNDEAMHSTGFDAEFKGLKLPKTVIDKIYRTNAEKWFPGISRTK</sequence>
<comment type="caution">
    <text evidence="2">The sequence shown here is derived from an EMBL/GenBank/DDBJ whole genome shotgun (WGS) entry which is preliminary data.</text>
</comment>
<dbReference type="Proteomes" id="UP000321513">
    <property type="component" value="Unassembled WGS sequence"/>
</dbReference>
<evidence type="ECO:0000259" key="1">
    <source>
        <dbReference type="Pfam" id="PF04909"/>
    </source>
</evidence>
<gene>
    <name evidence="2" type="ORF">SAE01_00270</name>
</gene>
<dbReference type="EMBL" id="BJYT01000001">
    <property type="protein sequence ID" value="GEO07531.1"/>
    <property type="molecule type" value="Genomic_DNA"/>
</dbReference>
<name>A0A512B6D6_9BACT</name>
<reference evidence="2 3" key="1">
    <citation type="submission" date="2019-07" db="EMBL/GenBank/DDBJ databases">
        <title>Whole genome shotgun sequence of Segetibacter aerophilus NBRC 106135.</title>
        <authorList>
            <person name="Hosoyama A."/>
            <person name="Uohara A."/>
            <person name="Ohji S."/>
            <person name="Ichikawa N."/>
        </authorList>
    </citation>
    <scope>NUCLEOTIDE SEQUENCE [LARGE SCALE GENOMIC DNA]</scope>
    <source>
        <strain evidence="2 3">NBRC 106135</strain>
    </source>
</reference>
<dbReference type="Pfam" id="PF04909">
    <property type="entry name" value="Amidohydro_2"/>
    <property type="match status" value="1"/>
</dbReference>
<organism evidence="2 3">
    <name type="scientific">Segetibacter aerophilus</name>
    <dbReference type="NCBI Taxonomy" id="670293"/>
    <lineage>
        <taxon>Bacteria</taxon>
        <taxon>Pseudomonadati</taxon>
        <taxon>Bacteroidota</taxon>
        <taxon>Chitinophagia</taxon>
        <taxon>Chitinophagales</taxon>
        <taxon>Chitinophagaceae</taxon>
        <taxon>Segetibacter</taxon>
    </lineage>
</organism>
<dbReference type="RefSeq" id="WP_218029040.1">
    <property type="nucleotide sequence ID" value="NZ_BJYT01000001.1"/>
</dbReference>
<dbReference type="AlphaFoldDB" id="A0A512B6D6"/>